<evidence type="ECO:0000313" key="4">
    <source>
        <dbReference type="Proteomes" id="UP000594454"/>
    </source>
</evidence>
<gene>
    <name evidence="3" type="ORF">HERILL_LOCUS12052</name>
</gene>
<feature type="compositionally biased region" description="Polar residues" evidence="1">
    <location>
        <begin position="42"/>
        <end position="52"/>
    </location>
</feature>
<feature type="chain" id="PRO_5030632378" evidence="2">
    <location>
        <begin position="20"/>
        <end position="126"/>
    </location>
</feature>
<name>A0A7R8YYJ2_HERIL</name>
<proteinExistence type="predicted"/>
<keyword evidence="2" id="KW-0732">Signal</keyword>
<organism evidence="3 4">
    <name type="scientific">Hermetia illucens</name>
    <name type="common">Black soldier fly</name>
    <dbReference type="NCBI Taxonomy" id="343691"/>
    <lineage>
        <taxon>Eukaryota</taxon>
        <taxon>Metazoa</taxon>
        <taxon>Ecdysozoa</taxon>
        <taxon>Arthropoda</taxon>
        <taxon>Hexapoda</taxon>
        <taxon>Insecta</taxon>
        <taxon>Pterygota</taxon>
        <taxon>Neoptera</taxon>
        <taxon>Endopterygota</taxon>
        <taxon>Diptera</taxon>
        <taxon>Brachycera</taxon>
        <taxon>Stratiomyomorpha</taxon>
        <taxon>Stratiomyidae</taxon>
        <taxon>Hermetiinae</taxon>
        <taxon>Hermetia</taxon>
    </lineage>
</organism>
<feature type="region of interest" description="Disordered" evidence="1">
    <location>
        <begin position="84"/>
        <end position="126"/>
    </location>
</feature>
<protein>
    <submittedName>
        <fullName evidence="3">Uncharacterized protein</fullName>
    </submittedName>
</protein>
<dbReference type="Proteomes" id="UP000594454">
    <property type="component" value="Chromosome 4"/>
</dbReference>
<reference evidence="3 4" key="1">
    <citation type="submission" date="2020-11" db="EMBL/GenBank/DDBJ databases">
        <authorList>
            <person name="Wallbank WR R."/>
            <person name="Pardo Diaz C."/>
            <person name="Kozak K."/>
            <person name="Martin S."/>
            <person name="Jiggins C."/>
            <person name="Moest M."/>
            <person name="Warren A I."/>
            <person name="Generalovic N T."/>
            <person name="Byers J.R.P. K."/>
            <person name="Montejo-Kovacevich G."/>
            <person name="Yen C E."/>
        </authorList>
    </citation>
    <scope>NUCLEOTIDE SEQUENCE [LARGE SCALE GENOMIC DNA]</scope>
</reference>
<accession>A0A7R8YYJ2</accession>
<evidence type="ECO:0000256" key="2">
    <source>
        <dbReference type="SAM" id="SignalP"/>
    </source>
</evidence>
<feature type="compositionally biased region" description="Polar residues" evidence="1">
    <location>
        <begin position="108"/>
        <end position="117"/>
    </location>
</feature>
<dbReference type="EMBL" id="LR899012">
    <property type="protein sequence ID" value="CAD7089510.1"/>
    <property type="molecule type" value="Genomic_DNA"/>
</dbReference>
<dbReference type="InParanoid" id="A0A7R8YYJ2"/>
<sequence>MAVKVLIVIGLINFCFVFGDVAHLNLTSSETNETDRDIANIGNDTLQQQPGSRHTRQQAEEEFNVNMYPESGYTYKKPEIPFETGNLDNGGYKYPKPVNPMTYPPPQSSTTTDQSFPDATARYRLK</sequence>
<keyword evidence="4" id="KW-1185">Reference proteome</keyword>
<feature type="signal peptide" evidence="2">
    <location>
        <begin position="1"/>
        <end position="19"/>
    </location>
</feature>
<feature type="region of interest" description="Disordered" evidence="1">
    <location>
        <begin position="30"/>
        <end position="63"/>
    </location>
</feature>
<dbReference type="OrthoDB" id="76388at2759"/>
<evidence type="ECO:0000256" key="1">
    <source>
        <dbReference type="SAM" id="MobiDB-lite"/>
    </source>
</evidence>
<evidence type="ECO:0000313" key="3">
    <source>
        <dbReference type="EMBL" id="CAD7089510.1"/>
    </source>
</evidence>
<dbReference type="AlphaFoldDB" id="A0A7R8YYJ2"/>